<name>G0NLQ6_CAEBE</name>
<accession>G0NLQ6</accession>
<dbReference type="InParanoid" id="G0NLQ6"/>
<dbReference type="FunCoup" id="G0NLQ6">
    <property type="interactions" value="1917"/>
</dbReference>
<reference evidence="3" key="1">
    <citation type="submission" date="2011-07" db="EMBL/GenBank/DDBJ databases">
        <authorList>
            <consortium name="Caenorhabditis brenneri Sequencing and Analysis Consortium"/>
            <person name="Wilson R.K."/>
        </authorList>
    </citation>
    <scope>NUCLEOTIDE SEQUENCE [LARGE SCALE GENOMIC DNA]</scope>
    <source>
        <strain evidence="3">PB2801</strain>
    </source>
</reference>
<evidence type="ECO:0000313" key="3">
    <source>
        <dbReference type="Proteomes" id="UP000008068"/>
    </source>
</evidence>
<keyword evidence="3" id="KW-1185">Reference proteome</keyword>
<organism evidence="3">
    <name type="scientific">Caenorhabditis brenneri</name>
    <name type="common">Nematode worm</name>
    <dbReference type="NCBI Taxonomy" id="135651"/>
    <lineage>
        <taxon>Eukaryota</taxon>
        <taxon>Metazoa</taxon>
        <taxon>Ecdysozoa</taxon>
        <taxon>Nematoda</taxon>
        <taxon>Chromadorea</taxon>
        <taxon>Rhabditida</taxon>
        <taxon>Rhabditina</taxon>
        <taxon>Rhabditomorpha</taxon>
        <taxon>Rhabditoidea</taxon>
        <taxon>Rhabditidae</taxon>
        <taxon>Peloderinae</taxon>
        <taxon>Caenorhabditis</taxon>
    </lineage>
</organism>
<dbReference type="EMBL" id="GL379906">
    <property type="protein sequence ID" value="EGT33812.1"/>
    <property type="molecule type" value="Genomic_DNA"/>
</dbReference>
<evidence type="ECO:0000313" key="2">
    <source>
        <dbReference type="EMBL" id="EGT33812.1"/>
    </source>
</evidence>
<dbReference type="PANTHER" id="PTHR35182">
    <property type="entry name" value="PROTEIN CBG13762"/>
    <property type="match status" value="1"/>
</dbReference>
<dbReference type="PANTHER" id="PTHR35182:SF2">
    <property type="entry name" value="CONSERVED DOMAIN PROTEIN-RELATED"/>
    <property type="match status" value="1"/>
</dbReference>
<dbReference type="Proteomes" id="UP000008068">
    <property type="component" value="Unassembled WGS sequence"/>
</dbReference>
<evidence type="ECO:0000256" key="1">
    <source>
        <dbReference type="SAM" id="SignalP"/>
    </source>
</evidence>
<protein>
    <submittedName>
        <fullName evidence="2">Uncharacterized protein</fullName>
    </submittedName>
</protein>
<keyword evidence="1" id="KW-0732">Signal</keyword>
<feature type="chain" id="PRO_5003405965" evidence="1">
    <location>
        <begin position="19"/>
        <end position="142"/>
    </location>
</feature>
<dbReference type="OrthoDB" id="5894623at2759"/>
<dbReference type="HOGENOM" id="CLU_113848_0_0_1"/>
<sequence length="142" mass="16435">MRTLSSILFCFLVAYVFCETEITAGEPEGENFTYHFDWFDGGDNAIGLKRELYSDYDNFQFFYFCEKTKGENKKKCGAWVDEKGTIIKSVNNKLAYKGKEAVLSKVVKNDAGNYYSLFEDPKKESTRLPFRVSERNPSWPKP</sequence>
<feature type="signal peptide" evidence="1">
    <location>
        <begin position="1"/>
        <end position="18"/>
    </location>
</feature>
<proteinExistence type="predicted"/>
<gene>
    <name evidence="2" type="ORF">CAEBREN_02502</name>
</gene>
<dbReference type="AlphaFoldDB" id="G0NLQ6"/>